<comment type="caution">
    <text evidence="2">The sequence shown here is derived from an EMBL/GenBank/DDBJ whole genome shotgun (WGS) entry which is preliminary data.</text>
</comment>
<dbReference type="AlphaFoldDB" id="A0AAE3YWX5"/>
<dbReference type="CDD" id="cd00110">
    <property type="entry name" value="LamG"/>
    <property type="match status" value="1"/>
</dbReference>
<reference evidence="2" key="1">
    <citation type="submission" date="2023-07" db="EMBL/GenBank/DDBJ databases">
        <title>Sequencing the genomes of 1000 actinobacteria strains.</title>
        <authorList>
            <person name="Klenk H.-P."/>
        </authorList>
    </citation>
    <scope>NUCLEOTIDE SEQUENCE</scope>
    <source>
        <strain evidence="2">DSM 44707</strain>
    </source>
</reference>
<sequence>MLALLTGAVVVSGGSPAPSPSSTASAPPASPSPSRSAAVFSPEAFVDEETTSAPSEVARAAAGPIAVRYTFDGGAGRQFLDLTGRYGMRARTAVGGVLGLARHGAGWAAAFPARCTALPQNCPRAILEGGHPAALNPGTRRFQYGASVLMRPTDTSAGANVLQKGFSVGGGTQYKLQVDGIAGRPSCVVASPTRIYRVIAPVRVADGRWHTVGCVRNRGTLSIRVDGAARGTVKLPVRLSIANTEPLRIGGKSVTANNDQYAGQIDDVYVTIN</sequence>
<proteinExistence type="predicted"/>
<evidence type="ECO:0008006" key="4">
    <source>
        <dbReference type="Google" id="ProtNLM"/>
    </source>
</evidence>
<dbReference type="InterPro" id="IPR013320">
    <property type="entry name" value="ConA-like_dom_sf"/>
</dbReference>
<evidence type="ECO:0000256" key="1">
    <source>
        <dbReference type="SAM" id="MobiDB-lite"/>
    </source>
</evidence>
<gene>
    <name evidence="2" type="ORF">J2S41_006898</name>
</gene>
<dbReference type="SUPFAM" id="SSF49899">
    <property type="entry name" value="Concanavalin A-like lectins/glucanases"/>
    <property type="match status" value="1"/>
</dbReference>
<dbReference type="Pfam" id="PF13385">
    <property type="entry name" value="Laminin_G_3"/>
    <property type="match status" value="1"/>
</dbReference>
<dbReference type="RefSeq" id="WP_310374308.1">
    <property type="nucleotide sequence ID" value="NZ_JAVDYB010000001.1"/>
</dbReference>
<keyword evidence="3" id="KW-1185">Reference proteome</keyword>
<name>A0AAE3YWX5_9ACTN</name>
<dbReference type="Proteomes" id="UP001183643">
    <property type="component" value="Unassembled WGS sequence"/>
</dbReference>
<evidence type="ECO:0000313" key="3">
    <source>
        <dbReference type="Proteomes" id="UP001183643"/>
    </source>
</evidence>
<dbReference type="Gene3D" id="2.60.120.200">
    <property type="match status" value="1"/>
</dbReference>
<dbReference type="InterPro" id="IPR001791">
    <property type="entry name" value="Laminin_G"/>
</dbReference>
<protein>
    <recommendedName>
        <fullName evidence="4">Concanavalin A-like lectin/glucanase superfamily protein</fullName>
    </recommendedName>
</protein>
<feature type="region of interest" description="Disordered" evidence="1">
    <location>
        <begin position="13"/>
        <end position="37"/>
    </location>
</feature>
<evidence type="ECO:0000313" key="2">
    <source>
        <dbReference type="EMBL" id="MDR7280120.1"/>
    </source>
</evidence>
<dbReference type="EMBL" id="JAVDYB010000001">
    <property type="protein sequence ID" value="MDR7280120.1"/>
    <property type="molecule type" value="Genomic_DNA"/>
</dbReference>
<organism evidence="2 3">
    <name type="scientific">Catenuloplanes atrovinosus</name>
    <dbReference type="NCBI Taxonomy" id="137266"/>
    <lineage>
        <taxon>Bacteria</taxon>
        <taxon>Bacillati</taxon>
        <taxon>Actinomycetota</taxon>
        <taxon>Actinomycetes</taxon>
        <taxon>Micromonosporales</taxon>
        <taxon>Micromonosporaceae</taxon>
        <taxon>Catenuloplanes</taxon>
    </lineage>
</organism>
<accession>A0AAE3YWX5</accession>